<dbReference type="EMBL" id="MU807385">
    <property type="protein sequence ID" value="KAJ3831552.1"/>
    <property type="molecule type" value="Genomic_DNA"/>
</dbReference>
<reference evidence="2" key="1">
    <citation type="submission" date="2022-08" db="EMBL/GenBank/DDBJ databases">
        <authorList>
            <consortium name="DOE Joint Genome Institute"/>
            <person name="Min B."/>
            <person name="Riley R."/>
            <person name="Sierra-Patev S."/>
            <person name="Naranjo-Ortiz M."/>
            <person name="Looney B."/>
            <person name="Konkel Z."/>
            <person name="Slot J.C."/>
            <person name="Sakamoto Y."/>
            <person name="Steenwyk J.L."/>
            <person name="Rokas A."/>
            <person name="Carro J."/>
            <person name="Camarero S."/>
            <person name="Ferreira P."/>
            <person name="Molpeceres G."/>
            <person name="Ruiz-Duenas F.J."/>
            <person name="Serrano A."/>
            <person name="Henrissat B."/>
            <person name="Drula E."/>
            <person name="Hughes K.W."/>
            <person name="Mata J.L."/>
            <person name="Ishikawa N.K."/>
            <person name="Vargas-Isla R."/>
            <person name="Ushijima S."/>
            <person name="Smith C.A."/>
            <person name="Ahrendt S."/>
            <person name="Andreopoulos W."/>
            <person name="He G."/>
            <person name="Labutti K."/>
            <person name="Lipzen A."/>
            <person name="Ng V."/>
            <person name="Sandor L."/>
            <person name="Barry K."/>
            <person name="Martinez A.T."/>
            <person name="Xiao Y."/>
            <person name="Gibbons J.G."/>
            <person name="Terashima K."/>
            <person name="Hibbett D.S."/>
            <person name="Grigoriev I.V."/>
        </authorList>
    </citation>
    <scope>NUCLEOTIDE SEQUENCE</scope>
    <source>
        <strain evidence="2">TFB9207</strain>
    </source>
</reference>
<evidence type="ECO:0000313" key="3">
    <source>
        <dbReference type="Proteomes" id="UP001163846"/>
    </source>
</evidence>
<dbReference type="AlphaFoldDB" id="A0AA38U383"/>
<dbReference type="Proteomes" id="UP001163846">
    <property type="component" value="Unassembled WGS sequence"/>
</dbReference>
<name>A0AA38U383_9AGAR</name>
<feature type="chain" id="PRO_5041211552" evidence="1">
    <location>
        <begin position="33"/>
        <end position="331"/>
    </location>
</feature>
<sequence>MLLIPFNSRSSSSRLCRTILLAVYFLRTFTAARPVGEEGLEISRANQYDLILHISYDKKNYEPHFDGYKVVELCLQIPTLRSRKYCASSLPSVQSWFPVQPVNLGQLNLPSKEIGDRVFEELEKLPKEKKTKVNPWEDVDAAMRSLVNLDPYVFVEKTDPLGDWETMLLNEAPAKFVIVKDGKEQGYRLQLYCGDESKDRVEGPVVFSGHLHFRNEALMKNALSIDDKAATGTPYPVWLSKLAQDEGWDLLRLPARIKPWLQYNRFMERLSKTDSGWNPEYHSIAKAITSETMKEWEKDREKGVAAAAKFVQSRKKTNADYLRHLKEQAQN</sequence>
<gene>
    <name evidence="2" type="ORF">F5878DRAFT_667437</name>
</gene>
<proteinExistence type="predicted"/>
<comment type="caution">
    <text evidence="2">The sequence shown here is derived from an EMBL/GenBank/DDBJ whole genome shotgun (WGS) entry which is preliminary data.</text>
</comment>
<evidence type="ECO:0000256" key="1">
    <source>
        <dbReference type="SAM" id="SignalP"/>
    </source>
</evidence>
<feature type="signal peptide" evidence="1">
    <location>
        <begin position="1"/>
        <end position="32"/>
    </location>
</feature>
<accession>A0AA38U383</accession>
<organism evidence="2 3">
    <name type="scientific">Lentinula raphanica</name>
    <dbReference type="NCBI Taxonomy" id="153919"/>
    <lineage>
        <taxon>Eukaryota</taxon>
        <taxon>Fungi</taxon>
        <taxon>Dikarya</taxon>
        <taxon>Basidiomycota</taxon>
        <taxon>Agaricomycotina</taxon>
        <taxon>Agaricomycetes</taxon>
        <taxon>Agaricomycetidae</taxon>
        <taxon>Agaricales</taxon>
        <taxon>Marasmiineae</taxon>
        <taxon>Omphalotaceae</taxon>
        <taxon>Lentinula</taxon>
    </lineage>
</organism>
<evidence type="ECO:0000313" key="2">
    <source>
        <dbReference type="EMBL" id="KAJ3831552.1"/>
    </source>
</evidence>
<keyword evidence="3" id="KW-1185">Reference proteome</keyword>
<protein>
    <submittedName>
        <fullName evidence="2">Uncharacterized protein</fullName>
    </submittedName>
</protein>
<keyword evidence="1" id="KW-0732">Signal</keyword>